<feature type="chain" id="PRO_5027857931" description="Tetratricopeptide repeat-containing protein" evidence="1">
    <location>
        <begin position="21"/>
        <end position="225"/>
    </location>
</feature>
<dbReference type="RefSeq" id="WP_182850449.1">
    <property type="nucleotide sequence ID" value="NZ_AP022213.1"/>
</dbReference>
<reference evidence="2 3" key="1">
    <citation type="submission" date="2019-12" db="EMBL/GenBank/DDBJ databases">
        <title>complete genome sequences of Pseudomonas otitidis str. WP8-S17-CRE-03 isolated from wastewater treatment plant effluent.</title>
        <authorList>
            <person name="Sekizuka T."/>
            <person name="Itokawa K."/>
            <person name="Yatsu K."/>
            <person name="Inamine Y."/>
            <person name="Kuroda M."/>
        </authorList>
    </citation>
    <scope>NUCLEOTIDE SEQUENCE [LARGE SCALE GENOMIC DNA]</scope>
    <source>
        <strain evidence="2 3">WP8-S17-CRE-03</strain>
    </source>
</reference>
<dbReference type="Proteomes" id="UP000515591">
    <property type="component" value="Chromosome"/>
</dbReference>
<evidence type="ECO:0008006" key="4">
    <source>
        <dbReference type="Google" id="ProtNLM"/>
    </source>
</evidence>
<keyword evidence="1" id="KW-0732">Signal</keyword>
<feature type="signal peptide" evidence="1">
    <location>
        <begin position="1"/>
        <end position="20"/>
    </location>
</feature>
<dbReference type="AlphaFoldDB" id="A0A6S5RX70"/>
<protein>
    <recommendedName>
        <fullName evidence="4">Tetratricopeptide repeat-containing protein</fullName>
    </recommendedName>
</protein>
<dbReference type="Gene3D" id="1.25.40.10">
    <property type="entry name" value="Tetratricopeptide repeat domain"/>
    <property type="match status" value="1"/>
</dbReference>
<organism evidence="2 3">
    <name type="scientific">Metapseudomonas otitidis</name>
    <dbReference type="NCBI Taxonomy" id="319939"/>
    <lineage>
        <taxon>Bacteria</taxon>
        <taxon>Pseudomonadati</taxon>
        <taxon>Pseudomonadota</taxon>
        <taxon>Gammaproteobacteria</taxon>
        <taxon>Pseudomonadales</taxon>
        <taxon>Pseudomonadaceae</taxon>
        <taxon>Metapseudomonas</taxon>
    </lineage>
</organism>
<proteinExistence type="predicted"/>
<dbReference type="SUPFAM" id="SSF48452">
    <property type="entry name" value="TPR-like"/>
    <property type="match status" value="1"/>
</dbReference>
<evidence type="ECO:0000256" key="1">
    <source>
        <dbReference type="SAM" id="SignalP"/>
    </source>
</evidence>
<gene>
    <name evidence="2" type="ORF">WP8S17C03_35630</name>
</gene>
<dbReference type="InterPro" id="IPR011990">
    <property type="entry name" value="TPR-like_helical_dom_sf"/>
</dbReference>
<evidence type="ECO:0000313" key="3">
    <source>
        <dbReference type="Proteomes" id="UP000515591"/>
    </source>
</evidence>
<dbReference type="EMBL" id="AP022213">
    <property type="protein sequence ID" value="BBT17514.1"/>
    <property type="molecule type" value="Genomic_DNA"/>
</dbReference>
<accession>A0A6S5RX70</accession>
<name>A0A6S5RX70_9GAMM</name>
<dbReference type="Pfam" id="PF13181">
    <property type="entry name" value="TPR_8"/>
    <property type="match status" value="2"/>
</dbReference>
<dbReference type="InterPro" id="IPR019734">
    <property type="entry name" value="TPR_rpt"/>
</dbReference>
<evidence type="ECO:0000313" key="2">
    <source>
        <dbReference type="EMBL" id="BBT17514.1"/>
    </source>
</evidence>
<sequence>MKTLIRTGLLSLLVSFAANAAEYPQHDMQQIVRPSSESGHYALNLRYIDQVIGDLYGFAGSYPPSFETGTDANRARKEIAALTHILDLGLQSSPDRQLLSRAALLHRMGHNLDMPDSWKKAETLYQKLLAIAPDDLHANYQYGLFLAETGQSSQSLPYLEKATRANYPPAYFTLALAYFATGDANKAKENLQVYLQHNANDKHAKALLDAMEDGRAQIMSAPAKN</sequence>